<comment type="caution">
    <text evidence="1">The sequence shown here is derived from an EMBL/GenBank/DDBJ whole genome shotgun (WGS) entry which is preliminary data.</text>
</comment>
<dbReference type="PANTHER" id="PTHR20873">
    <property type="entry name" value="L-SERYL-TRNA(SEC) KINASE"/>
    <property type="match status" value="1"/>
</dbReference>
<dbReference type="GO" id="GO:0000049">
    <property type="term" value="F:tRNA binding"/>
    <property type="evidence" value="ECO:0007669"/>
    <property type="project" value="TreeGrafter"/>
</dbReference>
<name>A0AA35W1E6_GEOBA</name>
<evidence type="ECO:0000313" key="1">
    <source>
        <dbReference type="EMBL" id="CAI7991533.1"/>
    </source>
</evidence>
<dbReference type="SUPFAM" id="SSF52540">
    <property type="entry name" value="P-loop containing nucleoside triphosphate hydrolases"/>
    <property type="match status" value="1"/>
</dbReference>
<keyword evidence="1" id="KW-0808">Transferase</keyword>
<keyword evidence="1" id="KW-0418">Kinase</keyword>
<reference evidence="1" key="1">
    <citation type="submission" date="2023-03" db="EMBL/GenBank/DDBJ databases">
        <authorList>
            <person name="Steffen K."/>
            <person name="Cardenas P."/>
        </authorList>
    </citation>
    <scope>NUCLEOTIDE SEQUENCE</scope>
</reference>
<organism evidence="1 2">
    <name type="scientific">Geodia barretti</name>
    <name type="common">Barrett's horny sponge</name>
    <dbReference type="NCBI Taxonomy" id="519541"/>
    <lineage>
        <taxon>Eukaryota</taxon>
        <taxon>Metazoa</taxon>
        <taxon>Porifera</taxon>
        <taxon>Demospongiae</taxon>
        <taxon>Heteroscleromorpha</taxon>
        <taxon>Tetractinellida</taxon>
        <taxon>Astrophorina</taxon>
        <taxon>Geodiidae</taxon>
        <taxon>Geodia</taxon>
    </lineage>
</organism>
<dbReference type="Proteomes" id="UP001174909">
    <property type="component" value="Unassembled WGS sequence"/>
</dbReference>
<dbReference type="GO" id="GO:0016301">
    <property type="term" value="F:kinase activity"/>
    <property type="evidence" value="ECO:0007669"/>
    <property type="project" value="UniProtKB-KW"/>
</dbReference>
<dbReference type="PANTHER" id="PTHR20873:SF0">
    <property type="entry name" value="L-SERYL-TRNA(SEC) KINASE"/>
    <property type="match status" value="1"/>
</dbReference>
<dbReference type="InterPro" id="IPR052648">
    <property type="entry name" value="Ser-tRNA(Sec)_kinase"/>
</dbReference>
<proteinExistence type="predicted"/>
<protein>
    <submittedName>
        <fullName evidence="1">L-seryl-tRNA(Sec) kinase</fullName>
    </submittedName>
</protein>
<dbReference type="InterPro" id="IPR027417">
    <property type="entry name" value="P-loop_NTPase"/>
</dbReference>
<keyword evidence="2" id="KW-1185">Reference proteome</keyword>
<dbReference type="EMBL" id="CASHTH010000121">
    <property type="protein sequence ID" value="CAI7991533.1"/>
    <property type="molecule type" value="Genomic_DNA"/>
</dbReference>
<evidence type="ECO:0000313" key="2">
    <source>
        <dbReference type="Proteomes" id="UP001174909"/>
    </source>
</evidence>
<sequence>MASSSLSEPAFSGCILLVYGIPGSGKTLLVDYLCSHSPWPMLPIHFDSFYPTDTRSVSPSDLRTVVLAPLTEYRVSRPQDGSETEAVGFQTKEARQAVVRCIEHLIELSVVGGKDSTLPQLWDTFTSYLQKYPHLLTSDRRGTHLVSPSVVVADDNLPLRSMRYVFYQLAKKYCLGFAEICVSCDLTVAQDRNRRRQIPIPDSTITNMERSLELPEPSSHGWEKRSHVLFNNSSSREGFLTEGLIAGKELISGALANPEQPASQQDHEMKEACRVESLESYVHQADIILRKCVSSSIGEYKGTEKGSFAKRSNSVRRELLTEIKTGGLAGQFLTAGLAASSNEYESKIRQRFHSRCTPETQ</sequence>
<accession>A0AA35W1E6</accession>
<gene>
    <name evidence="1" type="ORF">GBAR_LOCUS769</name>
</gene>
<dbReference type="Gene3D" id="3.40.50.300">
    <property type="entry name" value="P-loop containing nucleotide triphosphate hydrolases"/>
    <property type="match status" value="1"/>
</dbReference>
<dbReference type="AlphaFoldDB" id="A0AA35W1E6"/>